<reference evidence="1 2" key="1">
    <citation type="journal article" date="2013" name="PLoS ONE">
        <title>Cultivation and Complete Genome Sequencing of Gloeobacter kilaueensis sp. nov., from a Lava Cave in Kilauea Caldera, Hawai'i.</title>
        <authorList>
            <person name="Saw J.H."/>
            <person name="Schatz M."/>
            <person name="Brown M.V."/>
            <person name="Kunkel D.D."/>
            <person name="Foster J.S."/>
            <person name="Shick H."/>
            <person name="Christensen S."/>
            <person name="Hou S."/>
            <person name="Wan X."/>
            <person name="Donachie S.P."/>
        </authorList>
    </citation>
    <scope>NUCLEOTIDE SEQUENCE [LARGE SCALE GENOMIC DNA]</scope>
    <source>
        <strain evidence="2">JS</strain>
    </source>
</reference>
<dbReference type="HOGENOM" id="CLU_2806402_0_0_3"/>
<dbReference type="Proteomes" id="UP000017396">
    <property type="component" value="Chromosome"/>
</dbReference>
<proteinExistence type="predicted"/>
<dbReference type="AlphaFoldDB" id="U5QLA1"/>
<sequence length="71" mass="8145">MNSWMEPLASRIANRYELHCQTNAGVELPEVMAEVLAEQQLKICDVGLWQQLESASHRQIQLDQRPLAEAR</sequence>
<dbReference type="EMBL" id="CP003587">
    <property type="protein sequence ID" value="AGY58359.1"/>
    <property type="molecule type" value="Genomic_DNA"/>
</dbReference>
<dbReference type="KEGG" id="glj:GKIL_2113"/>
<dbReference type="RefSeq" id="WP_023173498.1">
    <property type="nucleotide sequence ID" value="NC_022600.1"/>
</dbReference>
<dbReference type="OrthoDB" id="9942759at2"/>
<name>U5QLA1_GLOK1</name>
<gene>
    <name evidence="1" type="ORF">GKIL_2113</name>
</gene>
<evidence type="ECO:0000313" key="2">
    <source>
        <dbReference type="Proteomes" id="UP000017396"/>
    </source>
</evidence>
<accession>U5QLA1</accession>
<evidence type="ECO:0000313" key="1">
    <source>
        <dbReference type="EMBL" id="AGY58359.1"/>
    </source>
</evidence>
<keyword evidence="2" id="KW-1185">Reference proteome</keyword>
<protein>
    <submittedName>
        <fullName evidence="1">Uncharacterized protein</fullName>
    </submittedName>
</protein>
<organism evidence="1 2">
    <name type="scientific">Gloeobacter kilaueensis (strain ATCC BAA-2537 / CCAP 1431/1 / ULC 316 / JS1)</name>
    <dbReference type="NCBI Taxonomy" id="1183438"/>
    <lineage>
        <taxon>Bacteria</taxon>
        <taxon>Bacillati</taxon>
        <taxon>Cyanobacteriota</taxon>
        <taxon>Cyanophyceae</taxon>
        <taxon>Gloeobacterales</taxon>
        <taxon>Gloeobacteraceae</taxon>
        <taxon>Gloeobacter</taxon>
    </lineage>
</organism>